<dbReference type="Pfam" id="PF00710">
    <property type="entry name" value="Asparaginase"/>
    <property type="match status" value="1"/>
</dbReference>
<dbReference type="AlphaFoldDB" id="A0A087CHP1"/>
<feature type="domain" description="Asparaginase/glutaminase C-terminal" evidence="5">
    <location>
        <begin position="213"/>
        <end position="327"/>
    </location>
</feature>
<dbReference type="PANTHER" id="PTHR11707">
    <property type="entry name" value="L-ASPARAGINASE"/>
    <property type="match status" value="1"/>
</dbReference>
<evidence type="ECO:0000256" key="2">
    <source>
        <dbReference type="ARBA" id="ARBA00022801"/>
    </source>
</evidence>
<evidence type="ECO:0000259" key="5">
    <source>
        <dbReference type="Pfam" id="PF17763"/>
    </source>
</evidence>
<dbReference type="SFLD" id="SFLDS00057">
    <property type="entry name" value="Glutaminase/Asparaginase"/>
    <property type="match status" value="1"/>
</dbReference>
<dbReference type="InterPro" id="IPR037152">
    <property type="entry name" value="L-asparaginase_N_sf"/>
</dbReference>
<protein>
    <submittedName>
        <fullName evidence="6">Asparaginase</fullName>
        <ecNumber evidence="6">3.5.1.1</ecNumber>
    </submittedName>
</protein>
<dbReference type="InterPro" id="IPR036152">
    <property type="entry name" value="Asp/glu_Ase-like_sf"/>
</dbReference>
<dbReference type="eggNOG" id="COG0252">
    <property type="taxonomic scope" value="Bacteria"/>
</dbReference>
<dbReference type="Pfam" id="PF17763">
    <property type="entry name" value="Asparaginase_C"/>
    <property type="match status" value="1"/>
</dbReference>
<feature type="active site" description="O-isoaspartyl threonine intermediate" evidence="3">
    <location>
        <position position="17"/>
    </location>
</feature>
<dbReference type="OrthoDB" id="9788068at2"/>
<evidence type="ECO:0000256" key="3">
    <source>
        <dbReference type="PIRSR" id="PIRSR001220-1"/>
    </source>
</evidence>
<comment type="similarity">
    <text evidence="1">Belongs to the asparaginase 1 family.</text>
</comment>
<dbReference type="PIRSF" id="PIRSF001220">
    <property type="entry name" value="L-ASNase_gatD"/>
    <property type="match status" value="1"/>
</dbReference>
<evidence type="ECO:0000313" key="6">
    <source>
        <dbReference type="EMBL" id="KFI82791.1"/>
    </source>
</evidence>
<sequence>MAITSKTVVAVGALGGTIAMTTNTDDEGAIPTQGVESQTGDLAEKYGISTRTRDIALVGSPSMTIPTLLDALDFARHEVDDGACGVVLTHGSDTMAEAAFFLSLLWDREEPLIFTGAMRPSDVAGSDGPGNLAGAIRCAAESSLRGLGTLIYFADHVHSATLCEKTDSTWVNAFTSPGWGPLARVDAESVTKVLTPAFHFPPLPAPDRNVQVRIPVITATLDDDGCAIEAFATQGTPQVEAIVIAGAGAGRLSERAAKSAKRLASQGTVVAFVRKPVHGVTTTGSYAYPGSESDLIEGGLIPGGLLSPEKTRILLHVLIQAGYHGESLAHELRRRCLA</sequence>
<reference evidence="6 7" key="1">
    <citation type="submission" date="2014-03" db="EMBL/GenBank/DDBJ databases">
        <title>Genomics of Bifidobacteria.</title>
        <authorList>
            <person name="Ventura M."/>
            <person name="Milani C."/>
            <person name="Lugli G.A."/>
        </authorList>
    </citation>
    <scope>NUCLEOTIDE SEQUENCE [LARGE SCALE GENOMIC DNA]</scope>
    <source>
        <strain evidence="6 7">LMG 21775</strain>
    </source>
</reference>
<dbReference type="GO" id="GO:0006528">
    <property type="term" value="P:asparagine metabolic process"/>
    <property type="evidence" value="ECO:0007669"/>
    <property type="project" value="InterPro"/>
</dbReference>
<dbReference type="RefSeq" id="WP_051921562.1">
    <property type="nucleotide sequence ID" value="NZ_JALCNH010000007.1"/>
</dbReference>
<dbReference type="PROSITE" id="PS51732">
    <property type="entry name" value="ASN_GLN_ASE_3"/>
    <property type="match status" value="1"/>
</dbReference>
<dbReference type="InterPro" id="IPR004550">
    <property type="entry name" value="AsnASE_II"/>
</dbReference>
<dbReference type="PANTHER" id="PTHR11707:SF28">
    <property type="entry name" value="60 KDA LYSOPHOSPHOLIPASE"/>
    <property type="match status" value="1"/>
</dbReference>
<dbReference type="GeneID" id="98299794"/>
<feature type="domain" description="L-asparaginase N-terminal" evidence="4">
    <location>
        <begin position="9"/>
        <end position="191"/>
    </location>
</feature>
<evidence type="ECO:0000313" key="7">
    <source>
        <dbReference type="Proteomes" id="UP000029050"/>
    </source>
</evidence>
<accession>A0A087CHP1</accession>
<dbReference type="PRINTS" id="PR00139">
    <property type="entry name" value="ASNGLNASE"/>
</dbReference>
<dbReference type="SMART" id="SM00870">
    <property type="entry name" value="Asparaginase"/>
    <property type="match status" value="1"/>
</dbReference>
<keyword evidence="2 6" id="KW-0378">Hydrolase</keyword>
<organism evidence="6 7">
    <name type="scientific">Bifidobacterium psychraerophilum</name>
    <dbReference type="NCBI Taxonomy" id="218140"/>
    <lineage>
        <taxon>Bacteria</taxon>
        <taxon>Bacillati</taxon>
        <taxon>Actinomycetota</taxon>
        <taxon>Actinomycetes</taxon>
        <taxon>Bifidobacteriales</taxon>
        <taxon>Bifidobacteriaceae</taxon>
        <taxon>Bifidobacterium</taxon>
    </lineage>
</organism>
<keyword evidence="7" id="KW-1185">Reference proteome</keyword>
<gene>
    <name evidence="6" type="ORF">BPSY_0583</name>
</gene>
<dbReference type="Proteomes" id="UP000029050">
    <property type="component" value="Unassembled WGS sequence"/>
</dbReference>
<dbReference type="InterPro" id="IPR027474">
    <property type="entry name" value="L-asparaginase_N"/>
</dbReference>
<dbReference type="InterPro" id="IPR040919">
    <property type="entry name" value="Asparaginase_C"/>
</dbReference>
<dbReference type="EMBL" id="JGZI01000008">
    <property type="protein sequence ID" value="KFI82791.1"/>
    <property type="molecule type" value="Genomic_DNA"/>
</dbReference>
<dbReference type="GO" id="GO:0004067">
    <property type="term" value="F:asparaginase activity"/>
    <property type="evidence" value="ECO:0007669"/>
    <property type="project" value="UniProtKB-UniRule"/>
</dbReference>
<dbReference type="InterPro" id="IPR027473">
    <property type="entry name" value="L-asparaginase_C"/>
</dbReference>
<dbReference type="SUPFAM" id="SSF53774">
    <property type="entry name" value="Glutaminase/Asparaginase"/>
    <property type="match status" value="1"/>
</dbReference>
<dbReference type="CDD" id="cd08964">
    <property type="entry name" value="L-asparaginase_II"/>
    <property type="match status" value="1"/>
</dbReference>
<name>A0A087CHP1_9BIFI</name>
<proteinExistence type="inferred from homology"/>
<dbReference type="STRING" id="218140.BPSY_0583"/>
<evidence type="ECO:0000256" key="1">
    <source>
        <dbReference type="ARBA" id="ARBA00010518"/>
    </source>
</evidence>
<dbReference type="Gene3D" id="3.40.50.40">
    <property type="match status" value="1"/>
</dbReference>
<dbReference type="EC" id="3.5.1.1" evidence="6"/>
<comment type="caution">
    <text evidence="6">The sequence shown here is derived from an EMBL/GenBank/DDBJ whole genome shotgun (WGS) entry which is preliminary data.</text>
</comment>
<dbReference type="PIRSF" id="PIRSF500176">
    <property type="entry name" value="L_ASNase"/>
    <property type="match status" value="1"/>
</dbReference>
<dbReference type="InterPro" id="IPR006034">
    <property type="entry name" value="Asparaginase/glutaminase-like"/>
</dbReference>
<evidence type="ECO:0000259" key="4">
    <source>
        <dbReference type="Pfam" id="PF00710"/>
    </source>
</evidence>
<dbReference type="Gene3D" id="3.40.50.1170">
    <property type="entry name" value="L-asparaginase, N-terminal domain"/>
    <property type="match status" value="1"/>
</dbReference>